<evidence type="ECO:0000256" key="15">
    <source>
        <dbReference type="ARBA" id="ARBA00031887"/>
    </source>
</evidence>
<evidence type="ECO:0000256" key="18">
    <source>
        <dbReference type="SAM" id="Phobius"/>
    </source>
</evidence>
<evidence type="ECO:0000313" key="20">
    <source>
        <dbReference type="EMBL" id="MBM7853575.1"/>
    </source>
</evidence>
<comment type="caution">
    <text evidence="19">The sequence shown here is derived from an EMBL/GenBank/DDBJ whole genome shotgun (WGS) entry which is preliminary data.</text>
</comment>
<dbReference type="EMBL" id="BSFF01000009">
    <property type="protein sequence ID" value="GLK57210.1"/>
    <property type="molecule type" value="Genomic_DNA"/>
</dbReference>
<comment type="subcellular location">
    <subcellularLocation>
        <location evidence="1">Cell membrane</location>
        <topology evidence="1">Multi-pass membrane protein</topology>
    </subcellularLocation>
</comment>
<evidence type="ECO:0000256" key="7">
    <source>
        <dbReference type="ARBA" id="ARBA00022692"/>
    </source>
</evidence>
<dbReference type="GO" id="GO:0019646">
    <property type="term" value="P:aerobic electron transport chain"/>
    <property type="evidence" value="ECO:0007669"/>
    <property type="project" value="TreeGrafter"/>
</dbReference>
<dbReference type="GO" id="GO:0015078">
    <property type="term" value="F:proton transmembrane transporter activity"/>
    <property type="evidence" value="ECO:0007669"/>
    <property type="project" value="TreeGrafter"/>
</dbReference>
<accession>A0A9W6IXZ0</accession>
<keyword evidence="7 18" id="KW-0812">Transmembrane</keyword>
<feature type="region of interest" description="Disordered" evidence="17">
    <location>
        <begin position="1"/>
        <end position="25"/>
    </location>
</feature>
<feature type="transmembrane region" description="Helical" evidence="18">
    <location>
        <begin position="32"/>
        <end position="52"/>
    </location>
</feature>
<dbReference type="RefSeq" id="WP_204952015.1">
    <property type="nucleotide sequence ID" value="NZ_BSFF01000009.1"/>
</dbReference>
<reference evidence="19" key="1">
    <citation type="journal article" date="2014" name="Int. J. Syst. Evol. Microbiol.">
        <title>Complete genome sequence of Corynebacterium casei LMG S-19264T (=DSM 44701T), isolated from a smear-ripened cheese.</title>
        <authorList>
            <consortium name="US DOE Joint Genome Institute (JGI-PGF)"/>
            <person name="Walter F."/>
            <person name="Albersmeier A."/>
            <person name="Kalinowski J."/>
            <person name="Ruckert C."/>
        </authorList>
    </citation>
    <scope>NUCLEOTIDE SEQUENCE</scope>
    <source>
        <strain evidence="19">VKM B-1606</strain>
    </source>
</reference>
<dbReference type="NCBIfam" id="TIGR02847">
    <property type="entry name" value="CyoD"/>
    <property type="match status" value="1"/>
</dbReference>
<evidence type="ECO:0000256" key="14">
    <source>
        <dbReference type="ARBA" id="ARBA00030211"/>
    </source>
</evidence>
<reference evidence="20 21" key="2">
    <citation type="submission" date="2021-01" db="EMBL/GenBank/DDBJ databases">
        <title>Genomic Encyclopedia of Type Strains, Phase IV (KMG-IV): sequencing the most valuable type-strain genomes for metagenomic binning, comparative biology and taxonomic classification.</title>
        <authorList>
            <person name="Goeker M."/>
        </authorList>
    </citation>
    <scope>NUCLEOTIDE SEQUENCE [LARGE SCALE GENOMIC DNA]</scope>
    <source>
        <strain evidence="20 21">DSM 6130</strain>
    </source>
</reference>
<dbReference type="Proteomes" id="UP001143400">
    <property type="component" value="Unassembled WGS sequence"/>
</dbReference>
<evidence type="ECO:0000256" key="9">
    <source>
        <dbReference type="ARBA" id="ARBA00022989"/>
    </source>
</evidence>
<dbReference type="EMBL" id="JAFBCY010000005">
    <property type="protein sequence ID" value="MBM7853575.1"/>
    <property type="molecule type" value="Genomic_DNA"/>
</dbReference>
<evidence type="ECO:0000313" key="19">
    <source>
        <dbReference type="EMBL" id="GLK57210.1"/>
    </source>
</evidence>
<keyword evidence="11 18" id="KW-0472">Membrane</keyword>
<dbReference type="GO" id="GO:0009319">
    <property type="term" value="C:cytochrome o ubiquinol oxidase complex"/>
    <property type="evidence" value="ECO:0007669"/>
    <property type="project" value="TreeGrafter"/>
</dbReference>
<keyword evidence="8" id="KW-0249">Electron transport</keyword>
<evidence type="ECO:0000256" key="6">
    <source>
        <dbReference type="ARBA" id="ARBA00022475"/>
    </source>
</evidence>
<protein>
    <recommendedName>
        <fullName evidence="4">Cytochrome bo(3) ubiquinol oxidase subunit 4</fullName>
    </recommendedName>
    <alternativeName>
        <fullName evidence="16">Cytochrome o ubiquinol oxidase subunit 4</fullName>
    </alternativeName>
    <alternativeName>
        <fullName evidence="13">Oxidase bo(3) subunit 4</fullName>
    </alternativeName>
    <alternativeName>
        <fullName evidence="14">Ubiquinol oxidase polypeptide IV</fullName>
    </alternativeName>
    <alternativeName>
        <fullName evidence="15">Ubiquinol oxidase subunit 4</fullName>
    </alternativeName>
</protein>
<evidence type="ECO:0000313" key="21">
    <source>
        <dbReference type="Proteomes" id="UP000758856"/>
    </source>
</evidence>
<dbReference type="PANTHER" id="PTHR36835:SF1">
    <property type="entry name" value="CYTOCHROME BO(3) UBIQUINOL OXIDASE SUBUNIT 4"/>
    <property type="match status" value="1"/>
</dbReference>
<evidence type="ECO:0000256" key="5">
    <source>
        <dbReference type="ARBA" id="ARBA00022448"/>
    </source>
</evidence>
<evidence type="ECO:0000256" key="17">
    <source>
        <dbReference type="SAM" id="MobiDB-lite"/>
    </source>
</evidence>
<evidence type="ECO:0000313" key="22">
    <source>
        <dbReference type="Proteomes" id="UP001143400"/>
    </source>
</evidence>
<evidence type="ECO:0000256" key="4">
    <source>
        <dbReference type="ARBA" id="ARBA00014689"/>
    </source>
</evidence>
<keyword evidence="6" id="KW-1003">Cell membrane</keyword>
<dbReference type="GO" id="GO:0015990">
    <property type="term" value="P:electron transport coupled proton transport"/>
    <property type="evidence" value="ECO:0007669"/>
    <property type="project" value="InterPro"/>
</dbReference>
<feature type="compositionally biased region" description="Basic and acidic residues" evidence="17">
    <location>
        <begin position="9"/>
        <end position="25"/>
    </location>
</feature>
<comment type="function">
    <text evidence="12">Cytochrome bo(3) ubiquinol terminal oxidase is the component of the aerobic respiratory chain of E.coli that predominates when cells are grown at high aeration. Has proton pump activity across the membrane in addition to electron transfer, pumping 2 protons/electron.</text>
</comment>
<keyword evidence="5" id="KW-0813">Transport</keyword>
<evidence type="ECO:0000256" key="13">
    <source>
        <dbReference type="ARBA" id="ARBA00030071"/>
    </source>
</evidence>
<evidence type="ECO:0000256" key="3">
    <source>
        <dbReference type="ARBA" id="ARBA00011700"/>
    </source>
</evidence>
<dbReference type="AlphaFoldDB" id="A0A9W6IXZ0"/>
<evidence type="ECO:0000256" key="12">
    <source>
        <dbReference type="ARBA" id="ARBA00025694"/>
    </source>
</evidence>
<keyword evidence="9 18" id="KW-1133">Transmembrane helix</keyword>
<proteinExistence type="inferred from homology"/>
<dbReference type="InterPro" id="IPR014210">
    <property type="entry name" value="Cyt_o_ubiqinol_oxidase_su4"/>
</dbReference>
<dbReference type="Pfam" id="PF03626">
    <property type="entry name" value="COX4_pro"/>
    <property type="match status" value="1"/>
</dbReference>
<dbReference type="GO" id="GO:0005886">
    <property type="term" value="C:plasma membrane"/>
    <property type="evidence" value="ECO:0007669"/>
    <property type="project" value="UniProtKB-SubCell"/>
</dbReference>
<sequence>MSSAPPAVHSHDPAGHDAHHDHDEHGASHGTFGGYLAGFLLSVLLTAIPFWLIMGDVFRSPTTAAIVVLVFAAIQIVVHMVYFLHMNSKSESGWTMLALIFTIVVVVITLAGSFWVMHHLNANMMPMGAHDDSMPMSPEGARQMR</sequence>
<feature type="transmembrane region" description="Helical" evidence="18">
    <location>
        <begin position="96"/>
        <end position="117"/>
    </location>
</feature>
<evidence type="ECO:0000256" key="1">
    <source>
        <dbReference type="ARBA" id="ARBA00004651"/>
    </source>
</evidence>
<dbReference type="Proteomes" id="UP000758856">
    <property type="component" value="Unassembled WGS sequence"/>
</dbReference>
<organism evidence="19 22">
    <name type="scientific">Methylopila capsulata</name>
    <dbReference type="NCBI Taxonomy" id="61654"/>
    <lineage>
        <taxon>Bacteria</taxon>
        <taxon>Pseudomonadati</taxon>
        <taxon>Pseudomonadota</taxon>
        <taxon>Alphaproteobacteria</taxon>
        <taxon>Hyphomicrobiales</taxon>
        <taxon>Methylopilaceae</taxon>
        <taxon>Methylopila</taxon>
    </lineage>
</organism>
<evidence type="ECO:0000256" key="2">
    <source>
        <dbReference type="ARBA" id="ARBA00008079"/>
    </source>
</evidence>
<dbReference type="InterPro" id="IPR050968">
    <property type="entry name" value="Cytochrome_c_oxidase_bac_sub4"/>
</dbReference>
<comment type="subunit">
    <text evidence="3">Heterooctamer of two A chains, two B chains, two C chains and two D chains.</text>
</comment>
<evidence type="ECO:0000256" key="8">
    <source>
        <dbReference type="ARBA" id="ARBA00022982"/>
    </source>
</evidence>
<dbReference type="InterPro" id="IPR005171">
    <property type="entry name" value="Cyt_c_oxidase_su4_prok"/>
</dbReference>
<gene>
    <name evidence="19" type="ORF">GCM10008170_32300</name>
    <name evidence="20" type="ORF">JOD31_003836</name>
</gene>
<reference evidence="19" key="3">
    <citation type="submission" date="2023-01" db="EMBL/GenBank/DDBJ databases">
        <authorList>
            <person name="Sun Q."/>
            <person name="Evtushenko L."/>
        </authorList>
    </citation>
    <scope>NUCLEOTIDE SEQUENCE</scope>
    <source>
        <strain evidence="19">VKM B-1606</strain>
    </source>
</reference>
<dbReference type="PANTHER" id="PTHR36835">
    <property type="entry name" value="CYTOCHROME BO(3) UBIQUINOL OXIDASE SUBUNIT 4"/>
    <property type="match status" value="1"/>
</dbReference>
<feature type="transmembrane region" description="Helical" evidence="18">
    <location>
        <begin position="64"/>
        <end position="84"/>
    </location>
</feature>
<comment type="similarity">
    <text evidence="2">Belongs to the cytochrome c oxidase bacterial subunit 4 family.</text>
</comment>
<evidence type="ECO:0000256" key="11">
    <source>
        <dbReference type="ARBA" id="ARBA00023136"/>
    </source>
</evidence>
<evidence type="ECO:0000256" key="16">
    <source>
        <dbReference type="ARBA" id="ARBA00032185"/>
    </source>
</evidence>
<keyword evidence="21" id="KW-1185">Reference proteome</keyword>
<dbReference type="GO" id="GO:0009486">
    <property type="term" value="F:cytochrome bo3 ubiquinol oxidase activity"/>
    <property type="evidence" value="ECO:0007669"/>
    <property type="project" value="InterPro"/>
</dbReference>
<name>A0A9W6IXZ0_9HYPH</name>
<evidence type="ECO:0000256" key="10">
    <source>
        <dbReference type="ARBA" id="ARBA00023002"/>
    </source>
</evidence>
<keyword evidence="10" id="KW-0560">Oxidoreductase</keyword>